<dbReference type="SUPFAM" id="SSF81606">
    <property type="entry name" value="PP2C-like"/>
    <property type="match status" value="1"/>
</dbReference>
<dbReference type="EMBL" id="SCEB01214724">
    <property type="protein sequence ID" value="RXM33621.1"/>
    <property type="molecule type" value="Genomic_DNA"/>
</dbReference>
<evidence type="ECO:0000259" key="3">
    <source>
        <dbReference type="PROSITE" id="PS51746"/>
    </source>
</evidence>
<feature type="compositionally biased region" description="Polar residues" evidence="2">
    <location>
        <begin position="1"/>
        <end position="17"/>
    </location>
</feature>
<proteinExistence type="inferred from homology"/>
<accession>A0A444UEN7</accession>
<evidence type="ECO:0000313" key="4">
    <source>
        <dbReference type="EMBL" id="RXM33621.1"/>
    </source>
</evidence>
<dbReference type="Proteomes" id="UP000289886">
    <property type="component" value="Unassembled WGS sequence"/>
</dbReference>
<dbReference type="PANTHER" id="PTHR13832:SF837">
    <property type="entry name" value="PROTEIN PHOSPHATASE 2C-LIKE DOMAIN-CONTAINING PROTEIN 1"/>
    <property type="match status" value="1"/>
</dbReference>
<name>A0A444UEN7_ACIRT</name>
<comment type="similarity">
    <text evidence="1">Belongs to the PP2C family.</text>
</comment>
<feature type="domain" description="PPM-type phosphatase" evidence="3">
    <location>
        <begin position="129"/>
        <end position="536"/>
    </location>
</feature>
<dbReference type="Pfam" id="PF00481">
    <property type="entry name" value="PP2C"/>
    <property type="match status" value="1"/>
</dbReference>
<evidence type="ECO:0000256" key="2">
    <source>
        <dbReference type="SAM" id="MobiDB-lite"/>
    </source>
</evidence>
<dbReference type="AlphaFoldDB" id="A0A444UEN7"/>
<gene>
    <name evidence="4" type="ORF">EOD39_14882</name>
</gene>
<comment type="caution">
    <text evidence="4">The sequence shown here is derived from an EMBL/GenBank/DDBJ whole genome shotgun (WGS) entry which is preliminary data.</text>
</comment>
<keyword evidence="5" id="KW-1185">Reference proteome</keyword>
<dbReference type="SMART" id="SM00332">
    <property type="entry name" value="PP2Cc"/>
    <property type="match status" value="1"/>
</dbReference>
<feature type="region of interest" description="Disordered" evidence="2">
    <location>
        <begin position="1"/>
        <end position="20"/>
    </location>
</feature>
<dbReference type="GO" id="GO:0004722">
    <property type="term" value="F:protein serine/threonine phosphatase activity"/>
    <property type="evidence" value="ECO:0007669"/>
    <property type="project" value="InterPro"/>
</dbReference>
<dbReference type="InterPro" id="IPR036457">
    <property type="entry name" value="PPM-type-like_dom_sf"/>
</dbReference>
<dbReference type="InterPro" id="IPR015655">
    <property type="entry name" value="PP2C"/>
</dbReference>
<organism evidence="4 5">
    <name type="scientific">Acipenser ruthenus</name>
    <name type="common">Sterlet sturgeon</name>
    <dbReference type="NCBI Taxonomy" id="7906"/>
    <lineage>
        <taxon>Eukaryota</taxon>
        <taxon>Metazoa</taxon>
        <taxon>Chordata</taxon>
        <taxon>Craniata</taxon>
        <taxon>Vertebrata</taxon>
        <taxon>Euteleostomi</taxon>
        <taxon>Actinopterygii</taxon>
        <taxon>Chondrostei</taxon>
        <taxon>Acipenseriformes</taxon>
        <taxon>Acipenseridae</taxon>
        <taxon>Acipenser</taxon>
    </lineage>
</organism>
<evidence type="ECO:0000256" key="1">
    <source>
        <dbReference type="ARBA" id="ARBA00006702"/>
    </source>
</evidence>
<evidence type="ECO:0000313" key="5">
    <source>
        <dbReference type="Proteomes" id="UP000289886"/>
    </source>
</evidence>
<dbReference type="InterPro" id="IPR001932">
    <property type="entry name" value="PPM-type_phosphatase-like_dom"/>
</dbReference>
<dbReference type="PROSITE" id="PS51746">
    <property type="entry name" value="PPM_2"/>
    <property type="match status" value="1"/>
</dbReference>
<reference evidence="4 5" key="1">
    <citation type="submission" date="2019-01" db="EMBL/GenBank/DDBJ databases">
        <title>Draft Genome and Complete Hox-Cluster Characterization of the Sterlet Sturgeon (Acipenser ruthenus).</title>
        <authorList>
            <person name="Wei Q."/>
        </authorList>
    </citation>
    <scope>NUCLEOTIDE SEQUENCE [LARGE SCALE GENOMIC DNA]</scope>
    <source>
        <strain evidence="4">WHYD16114868_AA</strain>
        <tissue evidence="4">Blood</tissue>
    </source>
</reference>
<sequence>MSSKPSVPESSTPVCQETKTESMECENETGFLLHQRLREHALSVLGCEPYKIPHDLEALLLLRRKAILQLLRSHTYTENKVQKINRSYEIIKSVLGRAFPPKHADCQYYIAEHTVNTTKVSHPLIRAVSTCEEKNAAWKPQMEDVSVLIDHYGGKTGTCFIGLFDGFHGNFAAQVTSKELPILVLEQLSKYPSSTYSVTSEDLKMLAGFDTLFQEMCEDNNTGYAPPVLFSVEDNVCDPERVHRAFAKAFWKMDRLLGLGRDETSRIRWSGCTALICLIESTAKARKSEAGMAENGNTIGIPTNQQGRVTGMIHIANAGNTHAVLCKNGKGHHLTQDHSTSNHKERCRIYQNGGKISVHEPHGLVEGLTRATRGLGHHGDPLLKKCVIPVPSSLSLPIDDSFQFLILASSGLWDVLNKDKVVTTAIEILSSHSELSQDRGSMSNQASVHFSKTELPNDLSINSAETGTEDNNFVLEVIQDSQPEENTLTNVTARVEEHLQMQNQYEILAANISKTIVVMAMCAGSRENISVTVVLLPGCDSYLKK</sequence>
<dbReference type="Gene3D" id="3.60.40.10">
    <property type="entry name" value="PPM-type phosphatase domain"/>
    <property type="match status" value="1"/>
</dbReference>
<protein>
    <submittedName>
        <fullName evidence="4">Protein phosphatase 2C-like domain-containing protein 1</fullName>
    </submittedName>
</protein>
<dbReference type="CDD" id="cd00143">
    <property type="entry name" value="PP2Cc"/>
    <property type="match status" value="1"/>
</dbReference>
<dbReference type="PANTHER" id="PTHR13832">
    <property type="entry name" value="PROTEIN PHOSPHATASE 2C"/>
    <property type="match status" value="1"/>
</dbReference>